<proteinExistence type="predicted"/>
<organism evidence="1 2">
    <name type="scientific">Candidatus Clostridium helianthi</name>
    <dbReference type="NCBI Taxonomy" id="3381660"/>
    <lineage>
        <taxon>Bacteria</taxon>
        <taxon>Bacillati</taxon>
        <taxon>Bacillota</taxon>
        <taxon>Clostridia</taxon>
        <taxon>Eubacteriales</taxon>
        <taxon>Clostridiaceae</taxon>
        <taxon>Clostridium</taxon>
    </lineage>
</organism>
<keyword evidence="2" id="KW-1185">Reference proteome</keyword>
<name>A0ABW8SFI8_9CLOT</name>
<feature type="non-terminal residue" evidence="1">
    <location>
        <position position="62"/>
    </location>
</feature>
<reference evidence="1 2" key="1">
    <citation type="submission" date="2024-11" db="EMBL/GenBank/DDBJ databases">
        <authorList>
            <person name="Heng Y.C."/>
            <person name="Lim A.C.H."/>
            <person name="Lee J.K.Y."/>
            <person name="Kittelmann S."/>
        </authorList>
    </citation>
    <scope>NUCLEOTIDE SEQUENCE [LARGE SCALE GENOMIC DNA]</scope>
    <source>
        <strain evidence="1 2">WILCCON 0112</strain>
    </source>
</reference>
<protein>
    <submittedName>
        <fullName evidence="1">Spore cortex-lytic protein</fullName>
    </submittedName>
</protein>
<sequence length="62" mass="6594">MNNRSNGNGKSNTGGLKVQCFWGNDYIPINGVKITVRGTTGSENANNIELLTNVAGLTQVIE</sequence>
<dbReference type="Proteomes" id="UP001623600">
    <property type="component" value="Unassembled WGS sequence"/>
</dbReference>
<comment type="caution">
    <text evidence="1">The sequence shown here is derived from an EMBL/GenBank/DDBJ whole genome shotgun (WGS) entry which is preliminary data.</text>
</comment>
<gene>
    <name evidence="1" type="ORF">ACJDTP_27655</name>
</gene>
<evidence type="ECO:0000313" key="2">
    <source>
        <dbReference type="Proteomes" id="UP001623600"/>
    </source>
</evidence>
<evidence type="ECO:0000313" key="1">
    <source>
        <dbReference type="EMBL" id="MFL0168828.1"/>
    </source>
</evidence>
<dbReference type="EMBL" id="JBJIAB010000133">
    <property type="protein sequence ID" value="MFL0168828.1"/>
    <property type="molecule type" value="Genomic_DNA"/>
</dbReference>
<accession>A0ABW8SFI8</accession>